<dbReference type="InterPro" id="IPR019607">
    <property type="entry name" value="Putative_zinc-finger_domain"/>
</dbReference>
<feature type="compositionally biased region" description="Polar residues" evidence="2">
    <location>
        <begin position="878"/>
        <end position="888"/>
    </location>
</feature>
<feature type="compositionally biased region" description="Acidic residues" evidence="2">
    <location>
        <begin position="975"/>
        <end position="985"/>
    </location>
</feature>
<feature type="compositionally biased region" description="Polar residues" evidence="2">
    <location>
        <begin position="738"/>
        <end position="752"/>
    </location>
</feature>
<feature type="compositionally biased region" description="Polar residues" evidence="2">
    <location>
        <begin position="21"/>
        <end position="35"/>
    </location>
</feature>
<evidence type="ECO:0000256" key="1">
    <source>
        <dbReference type="SAM" id="Coils"/>
    </source>
</evidence>
<evidence type="ECO:0000313" key="4">
    <source>
        <dbReference type="EMBL" id="KMP03911.1"/>
    </source>
</evidence>
<proteinExistence type="predicted"/>
<protein>
    <recommendedName>
        <fullName evidence="3">Putative zinc-finger domain-containing protein</fullName>
    </recommendedName>
</protein>
<feature type="region of interest" description="Disordered" evidence="2">
    <location>
        <begin position="313"/>
        <end position="384"/>
    </location>
</feature>
<feature type="compositionally biased region" description="Polar residues" evidence="2">
    <location>
        <begin position="362"/>
        <end position="379"/>
    </location>
</feature>
<evidence type="ECO:0000256" key="2">
    <source>
        <dbReference type="SAM" id="MobiDB-lite"/>
    </source>
</evidence>
<feature type="region of interest" description="Disordered" evidence="2">
    <location>
        <begin position="1020"/>
        <end position="1078"/>
    </location>
</feature>
<feature type="region of interest" description="Disordered" evidence="2">
    <location>
        <begin position="508"/>
        <end position="528"/>
    </location>
</feature>
<organism evidence="4 5">
    <name type="scientific">Coccidioides immitis RMSCC 2394</name>
    <dbReference type="NCBI Taxonomy" id="404692"/>
    <lineage>
        <taxon>Eukaryota</taxon>
        <taxon>Fungi</taxon>
        <taxon>Dikarya</taxon>
        <taxon>Ascomycota</taxon>
        <taxon>Pezizomycotina</taxon>
        <taxon>Eurotiomycetes</taxon>
        <taxon>Eurotiomycetidae</taxon>
        <taxon>Onygenales</taxon>
        <taxon>Onygenaceae</taxon>
        <taxon>Coccidioides</taxon>
    </lineage>
</organism>
<evidence type="ECO:0000259" key="3">
    <source>
        <dbReference type="Pfam" id="PF10650"/>
    </source>
</evidence>
<feature type="region of interest" description="Disordered" evidence="2">
    <location>
        <begin position="869"/>
        <end position="1008"/>
    </location>
</feature>
<dbReference type="PANTHER" id="PTHR21563">
    <property type="entry name" value="ZINC FINGER C3H1 DOMAIN-CONTAINING PROTEIN"/>
    <property type="match status" value="1"/>
</dbReference>
<feature type="region of interest" description="Disordered" evidence="2">
    <location>
        <begin position="398"/>
        <end position="492"/>
    </location>
</feature>
<feature type="compositionally biased region" description="Polar residues" evidence="2">
    <location>
        <begin position="922"/>
        <end position="946"/>
    </location>
</feature>
<sequence>MSGFPLPSFGGHPPFPPQWLPDQSSGHSADSYQKYSQLPPQSMYVTNGAGFSSNAQIPGLGTFTNGMLPTPQNFPIPNATPTPYYSQPTHAQTPGPSVNFQPFLRPLSQSRSNGKTTHNPNISEQTIGEGRPTGLDQVETHDAMDLDGREEGELSNGEADGDGSHADHRANSQRAHKSPVIENQQVGDSQKQATLINCDPEVSSQNVTTATQALYAGLNAPSGDPNAPAYINTSTLRSLKDPFTLSEKDTTNGSHPQVPNGRSLTQLRMQAQGALLNLAPHNIRYRELVSEGIDPVILKDLYEGIGLKVTTGGSADKQAMASSQETEYQAPEAESTRGNAVPTSIVEMAPRQAPSTYMLPPESTTKLAVPTANSNTATSKPLERKDLIARMLAAKAGKSIATQHQEAAPPSASKNISPSQEPIPQPEHCVSMSGQAPTSEENRVKEKNRAQTELARQRIEQLKKMGLTKSQSQSTSDSVFGTPLTTTSPPIDTLPLAATQQDTRAFQPLPMKHPLPERPPDPETAGPPRIPGLFMTGAEPMMSEPPASRTSHQSAIIEASSSVVRVPRKRPRASDFTDDIVEIPPQKQQGQGTRISSSDHKVIIDISEDESMYDVDADESIDQAGAKFVSNSVQSKQMTIRDAPPLSDIAARPVQSYRSASSNSLPQTPGKGRDEENIRSEIMIMRQRIAELERRRDAKRAAQAQTTVAPNDSTLSSAGPTPNPQKAAKTLDFAKLPTPTQESQYPVVSPNQIPFGATAAMAPPSSPLTAQPKSPSARSWSTLEPKKAEDLRQKFLRKREIESGLPALEAELSRSEARLAQFREEEKKLLAEIAKGKAGKRRLIEELEELGIETEGLTFEELQLTKDRLEVEPDIQSPVRTQNTSDLTQAPEALEHHTAPVQAISSPDEPLSLPHRLVEESCVSTAATVPQTSQEAMDVAAQSSEHTMPIPEREGSVLSSRSSSAMDESMGSSADDQEAMDEDETSSSASVSEGDRSPPLTQSGHLAKDLAVDVSMQKTPMLSEENSETNFVSSPEQSVASDTYEPPEPDAEMQSDSSVAPPFSPAPVAPPQPVDVDSETVPLTQDVETLTLSDQRSPQPIHEENMEDVEDTGHHFTPYISPLRLFRAYRYHPNFVTDIEGGFRSLTYSHNIDHNRPLCEFEVSGGICNDQSCQNQHFRDMILSDDKILVEMGSLREGKTPADREEYVTGLKRIINDMRRDKVKDFNTVATEIAAYRRRFLQDPSRVLAL</sequence>
<feature type="compositionally biased region" description="Polar residues" evidence="2">
    <location>
        <begin position="767"/>
        <end position="782"/>
    </location>
</feature>
<dbReference type="PANTHER" id="PTHR21563:SF3">
    <property type="entry name" value="ZINC FINGER C3H1 DOMAIN-CONTAINING PROTEIN"/>
    <property type="match status" value="1"/>
</dbReference>
<feature type="region of interest" description="Disordered" evidence="2">
    <location>
        <begin position="634"/>
        <end position="680"/>
    </location>
</feature>
<feature type="domain" description="Putative zinc-finger" evidence="3">
    <location>
        <begin position="1158"/>
        <end position="1179"/>
    </location>
</feature>
<feature type="compositionally biased region" description="Low complexity" evidence="2">
    <location>
        <begin position="956"/>
        <end position="974"/>
    </location>
</feature>
<evidence type="ECO:0000313" key="5">
    <source>
        <dbReference type="Proteomes" id="UP000054565"/>
    </source>
</evidence>
<feature type="region of interest" description="Disordered" evidence="2">
    <location>
        <begin position="693"/>
        <end position="785"/>
    </location>
</feature>
<feature type="compositionally biased region" description="Polar residues" evidence="2">
    <location>
        <begin position="62"/>
        <end position="71"/>
    </location>
</feature>
<feature type="compositionally biased region" description="Polar residues" evidence="2">
    <location>
        <begin position="706"/>
        <end position="720"/>
    </location>
</feature>
<feature type="compositionally biased region" description="Polar residues" evidence="2">
    <location>
        <begin position="107"/>
        <end position="126"/>
    </location>
</feature>
<feature type="region of interest" description="Disordered" evidence="2">
    <location>
        <begin position="1"/>
        <end position="35"/>
    </location>
</feature>
<dbReference type="OrthoDB" id="1922977at2759"/>
<dbReference type="GO" id="GO:0005634">
    <property type="term" value="C:nucleus"/>
    <property type="evidence" value="ECO:0007669"/>
    <property type="project" value="TreeGrafter"/>
</dbReference>
<feature type="compositionally biased region" description="Polar residues" evidence="2">
    <location>
        <begin position="81"/>
        <end position="100"/>
    </location>
</feature>
<dbReference type="GO" id="GO:0000178">
    <property type="term" value="C:exosome (RNase complex)"/>
    <property type="evidence" value="ECO:0007669"/>
    <property type="project" value="TreeGrafter"/>
</dbReference>
<feature type="region of interest" description="Disordered" evidence="2">
    <location>
        <begin position="149"/>
        <end position="189"/>
    </location>
</feature>
<name>A0A0J6Y5G9_COCIT</name>
<dbReference type="STRING" id="404692.A0A0J6Y5G9"/>
<dbReference type="AlphaFoldDB" id="A0A0J6Y5G9"/>
<feature type="compositionally biased region" description="Polar residues" evidence="2">
    <location>
        <begin position="656"/>
        <end position="667"/>
    </location>
</feature>
<feature type="compositionally biased region" description="Basic and acidic residues" evidence="2">
    <location>
        <begin position="440"/>
        <end position="463"/>
    </location>
</feature>
<feature type="compositionally biased region" description="Polar residues" evidence="2">
    <location>
        <begin position="468"/>
        <end position="490"/>
    </location>
</feature>
<feature type="compositionally biased region" description="Pro residues" evidence="2">
    <location>
        <begin position="1062"/>
        <end position="1073"/>
    </location>
</feature>
<dbReference type="Pfam" id="PF10650">
    <property type="entry name" value="zf-C3H1"/>
    <property type="match status" value="1"/>
</dbReference>
<feature type="compositionally biased region" description="Polar residues" evidence="2">
    <location>
        <begin position="1028"/>
        <end position="1041"/>
    </location>
</feature>
<gene>
    <name evidence="4" type="ORF">CIRG_03603</name>
</gene>
<feature type="region of interest" description="Disordered" evidence="2">
    <location>
        <begin position="62"/>
        <end position="136"/>
    </location>
</feature>
<keyword evidence="1" id="KW-0175">Coiled coil</keyword>
<feature type="compositionally biased region" description="Polar residues" evidence="2">
    <location>
        <begin position="412"/>
        <end position="422"/>
    </location>
</feature>
<dbReference type="Proteomes" id="UP000054565">
    <property type="component" value="Unassembled WGS sequence"/>
</dbReference>
<accession>A0A0J6Y5G9</accession>
<dbReference type="InterPro" id="IPR039278">
    <property type="entry name" value="Red1"/>
</dbReference>
<feature type="coiled-coil region" evidence="1">
    <location>
        <begin position="805"/>
        <end position="832"/>
    </location>
</feature>
<dbReference type="EMBL" id="DS028094">
    <property type="protein sequence ID" value="KMP03911.1"/>
    <property type="molecule type" value="Genomic_DNA"/>
</dbReference>
<reference evidence="5" key="1">
    <citation type="journal article" date="2010" name="Genome Res.">
        <title>Population genomic sequencing of Coccidioides fungi reveals recent hybridization and transposon control.</title>
        <authorList>
            <person name="Neafsey D.E."/>
            <person name="Barker B.M."/>
            <person name="Sharpton T.J."/>
            <person name="Stajich J.E."/>
            <person name="Park D.J."/>
            <person name="Whiston E."/>
            <person name="Hung C.-Y."/>
            <person name="McMahan C."/>
            <person name="White J."/>
            <person name="Sykes S."/>
            <person name="Heiman D."/>
            <person name="Young S."/>
            <person name="Zeng Q."/>
            <person name="Abouelleil A."/>
            <person name="Aftuck L."/>
            <person name="Bessette D."/>
            <person name="Brown A."/>
            <person name="FitzGerald M."/>
            <person name="Lui A."/>
            <person name="Macdonald J.P."/>
            <person name="Priest M."/>
            <person name="Orbach M.J."/>
            <person name="Galgiani J.N."/>
            <person name="Kirkland T.N."/>
            <person name="Cole G.T."/>
            <person name="Birren B.W."/>
            <person name="Henn M.R."/>
            <person name="Taylor J.W."/>
            <person name="Rounsley S.D."/>
        </authorList>
    </citation>
    <scope>NUCLEOTIDE SEQUENCE [LARGE SCALE GENOMIC DNA]</scope>
    <source>
        <strain evidence="5">RMSCC 2394</strain>
    </source>
</reference>